<evidence type="ECO:0000313" key="2">
    <source>
        <dbReference type="WBParaSite" id="Minc3s00086g04083"/>
    </source>
</evidence>
<sequence>MYKNIPLDILHILLGIIIRSRTFILLWISLPKHPGRHPLTSTSRLDYLYKSRIYNTLNKKEKPVRNHFNPVNLKQFIMHFQPCFLRW</sequence>
<reference evidence="2" key="1">
    <citation type="submission" date="2022-11" db="UniProtKB">
        <authorList>
            <consortium name="WormBaseParasite"/>
        </authorList>
    </citation>
    <scope>IDENTIFICATION</scope>
</reference>
<organism evidence="1 2">
    <name type="scientific">Meloidogyne incognita</name>
    <name type="common">Southern root-knot nematode worm</name>
    <name type="synonym">Oxyuris incognita</name>
    <dbReference type="NCBI Taxonomy" id="6306"/>
    <lineage>
        <taxon>Eukaryota</taxon>
        <taxon>Metazoa</taxon>
        <taxon>Ecdysozoa</taxon>
        <taxon>Nematoda</taxon>
        <taxon>Chromadorea</taxon>
        <taxon>Rhabditida</taxon>
        <taxon>Tylenchina</taxon>
        <taxon>Tylenchomorpha</taxon>
        <taxon>Tylenchoidea</taxon>
        <taxon>Meloidogynidae</taxon>
        <taxon>Meloidogyninae</taxon>
        <taxon>Meloidogyne</taxon>
        <taxon>Meloidogyne incognita group</taxon>
    </lineage>
</organism>
<name>A0A914KRF5_MELIC</name>
<accession>A0A914KRF5</accession>
<protein>
    <submittedName>
        <fullName evidence="2">Candidate secreted effector</fullName>
    </submittedName>
</protein>
<evidence type="ECO:0000313" key="1">
    <source>
        <dbReference type="Proteomes" id="UP000887563"/>
    </source>
</evidence>
<proteinExistence type="predicted"/>
<dbReference type="AlphaFoldDB" id="A0A914KRF5"/>
<dbReference type="Proteomes" id="UP000887563">
    <property type="component" value="Unplaced"/>
</dbReference>
<dbReference type="WBParaSite" id="Minc3s00086g04083">
    <property type="protein sequence ID" value="Minc3s00086g04083"/>
    <property type="gene ID" value="Minc3s00086g04083"/>
</dbReference>
<keyword evidence="1" id="KW-1185">Reference proteome</keyword>